<accession>A0A3F3Q362</accession>
<dbReference type="AlphaFoldDB" id="A0A3F3Q362"/>
<gene>
    <name evidence="1" type="ORF">BDQ94DRAFT_143522</name>
</gene>
<dbReference type="EMBL" id="KZ852046">
    <property type="protein sequence ID" value="RDH33664.1"/>
    <property type="molecule type" value="Genomic_DNA"/>
</dbReference>
<dbReference type="Proteomes" id="UP000253729">
    <property type="component" value="Unassembled WGS sequence"/>
</dbReference>
<reference evidence="1 2" key="1">
    <citation type="submission" date="2018-07" db="EMBL/GenBank/DDBJ databases">
        <title>The genomes of Aspergillus section Nigri reveals drivers in fungal speciation.</title>
        <authorList>
            <consortium name="DOE Joint Genome Institute"/>
            <person name="Vesth T.C."/>
            <person name="Nybo J."/>
            <person name="Theobald S."/>
            <person name="Brandl J."/>
            <person name="Frisvad J.C."/>
            <person name="Nielsen K.F."/>
            <person name="Lyhne E.K."/>
            <person name="Kogle M.E."/>
            <person name="Kuo A."/>
            <person name="Riley R."/>
            <person name="Clum A."/>
            <person name="Nolan M."/>
            <person name="Lipzen A."/>
            <person name="Salamov A."/>
            <person name="Henrissat B."/>
            <person name="Wiebenga A."/>
            <person name="De vries R.P."/>
            <person name="Grigoriev I.V."/>
            <person name="Mortensen U.H."/>
            <person name="Andersen M.R."/>
            <person name="Baker S.E."/>
        </authorList>
    </citation>
    <scope>NUCLEOTIDE SEQUENCE [LARGE SCALE GENOMIC DNA]</scope>
    <source>
        <strain evidence="1 2">CBS 139.54b</strain>
    </source>
</reference>
<protein>
    <submittedName>
        <fullName evidence="1">Uncharacterized protein</fullName>
    </submittedName>
</protein>
<organism evidence="1 2">
    <name type="scientific">Aspergillus welwitschiae</name>
    <dbReference type="NCBI Taxonomy" id="1341132"/>
    <lineage>
        <taxon>Eukaryota</taxon>
        <taxon>Fungi</taxon>
        <taxon>Dikarya</taxon>
        <taxon>Ascomycota</taxon>
        <taxon>Pezizomycotina</taxon>
        <taxon>Eurotiomycetes</taxon>
        <taxon>Eurotiomycetidae</taxon>
        <taxon>Eurotiales</taxon>
        <taxon>Aspergillaceae</taxon>
        <taxon>Aspergillus</taxon>
        <taxon>Aspergillus subgen. Circumdati</taxon>
    </lineage>
</organism>
<sequence length="114" mass="12490">METILEFGTWHYSRECGNSPNRETGVGIPVHSCARYIACSATTEEVVGGVVLDQPLPPLASGLATAVSARFRSEALAGQAPSSFIICSQCKRQNMTPMWCECRIRLAKRKPYKV</sequence>
<dbReference type="GeneID" id="38134612"/>
<evidence type="ECO:0000313" key="2">
    <source>
        <dbReference type="Proteomes" id="UP000253729"/>
    </source>
</evidence>
<proteinExistence type="predicted"/>
<dbReference type="RefSeq" id="XP_026626686.1">
    <property type="nucleotide sequence ID" value="XM_026766256.1"/>
</dbReference>
<keyword evidence="2" id="KW-1185">Reference proteome</keyword>
<name>A0A3F3Q362_9EURO</name>
<evidence type="ECO:0000313" key="1">
    <source>
        <dbReference type="EMBL" id="RDH33664.1"/>
    </source>
</evidence>